<dbReference type="EMBL" id="CP042195">
    <property type="protein sequence ID" value="QDS74478.1"/>
    <property type="molecule type" value="Genomic_DNA"/>
</dbReference>
<feature type="region of interest" description="Disordered" evidence="1">
    <location>
        <begin position="1"/>
        <end position="47"/>
    </location>
</feature>
<dbReference type="Proteomes" id="UP000316270">
    <property type="component" value="Chromosome 11"/>
</dbReference>
<reference evidence="2 3" key="1">
    <citation type="submission" date="2019-07" db="EMBL/GenBank/DDBJ databases">
        <title>Finished genome of Venturia effusa.</title>
        <authorList>
            <person name="Young C.A."/>
            <person name="Cox M.P."/>
            <person name="Ganley A.R.D."/>
            <person name="David W.J."/>
        </authorList>
    </citation>
    <scope>NUCLEOTIDE SEQUENCE [LARGE SCALE GENOMIC DNA]</scope>
    <source>
        <strain evidence="3">albino</strain>
    </source>
</reference>
<organism evidence="2 3">
    <name type="scientific">Venturia effusa</name>
    <dbReference type="NCBI Taxonomy" id="50376"/>
    <lineage>
        <taxon>Eukaryota</taxon>
        <taxon>Fungi</taxon>
        <taxon>Dikarya</taxon>
        <taxon>Ascomycota</taxon>
        <taxon>Pezizomycotina</taxon>
        <taxon>Dothideomycetes</taxon>
        <taxon>Pleosporomycetidae</taxon>
        <taxon>Venturiales</taxon>
        <taxon>Venturiaceae</taxon>
        <taxon>Venturia</taxon>
    </lineage>
</organism>
<proteinExistence type="predicted"/>
<evidence type="ECO:0000256" key="1">
    <source>
        <dbReference type="SAM" id="MobiDB-lite"/>
    </source>
</evidence>
<feature type="region of interest" description="Disordered" evidence="1">
    <location>
        <begin position="129"/>
        <end position="233"/>
    </location>
</feature>
<feature type="compositionally biased region" description="Polar residues" evidence="1">
    <location>
        <begin position="267"/>
        <end position="285"/>
    </location>
</feature>
<feature type="region of interest" description="Disordered" evidence="1">
    <location>
        <begin position="255"/>
        <end position="288"/>
    </location>
</feature>
<feature type="compositionally biased region" description="Basic residues" evidence="1">
    <location>
        <begin position="1"/>
        <end position="11"/>
    </location>
</feature>
<feature type="compositionally biased region" description="Polar residues" evidence="1">
    <location>
        <begin position="161"/>
        <end position="173"/>
    </location>
</feature>
<gene>
    <name evidence="2" type="ORF">FKW77_006820</name>
</gene>
<protein>
    <submittedName>
        <fullName evidence="2">Uncharacterized protein</fullName>
    </submittedName>
</protein>
<evidence type="ECO:0000313" key="2">
    <source>
        <dbReference type="EMBL" id="QDS74478.1"/>
    </source>
</evidence>
<evidence type="ECO:0000313" key="3">
    <source>
        <dbReference type="Proteomes" id="UP000316270"/>
    </source>
</evidence>
<feature type="compositionally biased region" description="Basic and acidic residues" evidence="1">
    <location>
        <begin position="174"/>
        <end position="232"/>
    </location>
</feature>
<feature type="region of interest" description="Disordered" evidence="1">
    <location>
        <begin position="71"/>
        <end position="98"/>
    </location>
</feature>
<dbReference type="OrthoDB" id="4156714at2759"/>
<name>A0A517LFQ8_9PEZI</name>
<keyword evidence="3" id="KW-1185">Reference proteome</keyword>
<feature type="compositionally biased region" description="Basic residues" evidence="1">
    <location>
        <begin position="256"/>
        <end position="266"/>
    </location>
</feature>
<dbReference type="AlphaFoldDB" id="A0A517LFQ8"/>
<sequence>MVVLTRSHKRLGLTGTTSSTAIPPLQETHHSQKQYSRNAKKRALDEEDEDYAYDGPSIKRRPGIAVSVAISNSSTGQDDIERNDQAGRASTCGPEKISTGVRRRRACEICKLQDKPCEHKNELTMLRAHLPQPSQGRQAPNRKKRKQQGSGDVHSERPSKQLKTNQSPEQAQGHQREPGTAELVRDTKKARSKIRGSENDRADVDDVERTNRGSDGEERDGRSAKAERRTATEEGLEEVLYGRVLETNNKVEKLRGARLARGKHGATRQQTNDQEQQGSPLSSKTRQLEEMRASQKKLEMEITALKKTNEKQQELLRSREAEILALKAAGEQDNEVNRLNKVIQDQKHKLDTQGPIVRQWKIDGAKARAEVSREVALDKDMAFKLQAMVLNLNYISRTSAVDNLGENSLRDRFGGREAITDILREEAWISLETHELKGEMMIQLLVESWMNRWICEDVLLKPFSFMVGLENPEEQAVHVSIEKALLVLADGYGKNSLRVNTARSDLVKLFNPNDEVSHAGIERLQATVNAARTTADERSAARFLYRFKDLLKESSKTKDNLLKIMRDVNVLATEFAAQKSYVRCYGIQDLPETFSNDSQLMAPHGWHGDPKKMDGKRVLLVVQPAIVAMGRASGRDYGLPPRIIKKAIVWLG</sequence>
<accession>A0A517LFQ8</accession>